<dbReference type="PANTHER" id="PTHR11394">
    <property type="entry name" value="TASTE RECEPTOR TYPE 2"/>
    <property type="match status" value="1"/>
</dbReference>
<sequence>MCSIIEVVRLVIGITAGLSGTSLNVWIIGVNILDWWKVGSPSSVDLILSFIGLINCIQQIDITLDIIFAGSLSYVGFADEIHLRFLKVLICLTSLNLWSTVWLCTYYCCRIVSFTSGILFRLKMKIRILIPKLLAMSIIESVIITIPSSWNVYVSDRNLGQNATNGQKIIVTRVSYLVTLLIGTIVPLLLALIPTGLTLISLWRHTRRMKKNTPDLSTKAHIRASLTMVLLITLHITICAVSVFIVLSSFNTDHLARYISWFVIYFYSTLQAVVLISGNSKLKNGGRQLLTQIYSWREVIFRDYK</sequence>
<feature type="transmembrane region" description="Helical" evidence="13">
    <location>
        <begin position="258"/>
        <end position="278"/>
    </location>
</feature>
<proteinExistence type="inferred from homology"/>
<evidence type="ECO:0000256" key="5">
    <source>
        <dbReference type="ARBA" id="ARBA00022692"/>
    </source>
</evidence>
<dbReference type="Proteomes" id="UP001181693">
    <property type="component" value="Unassembled WGS sequence"/>
</dbReference>
<evidence type="ECO:0000256" key="10">
    <source>
        <dbReference type="ARBA" id="ARBA00023224"/>
    </source>
</evidence>
<evidence type="ECO:0000256" key="6">
    <source>
        <dbReference type="ARBA" id="ARBA00022989"/>
    </source>
</evidence>
<dbReference type="SUPFAM" id="SSF81321">
    <property type="entry name" value="Family A G protein-coupled receptor-like"/>
    <property type="match status" value="1"/>
</dbReference>
<dbReference type="AlphaFoldDB" id="A0AAV3AAL3"/>
<evidence type="ECO:0000256" key="12">
    <source>
        <dbReference type="RuleBase" id="RU004424"/>
    </source>
</evidence>
<reference evidence="14" key="1">
    <citation type="thesis" date="2020" institute="ProQuest LLC" country="789 East Eisenhower Parkway, Ann Arbor, MI, USA">
        <title>Comparative Genomics and Chromosome Evolution.</title>
        <authorList>
            <person name="Mudd A.B."/>
        </authorList>
    </citation>
    <scope>NUCLEOTIDE SEQUENCE</scope>
    <source>
        <strain evidence="14">1538</strain>
        <tissue evidence="14">Blood</tissue>
    </source>
</reference>
<accession>A0AAV3AAL3</accession>
<evidence type="ECO:0000256" key="13">
    <source>
        <dbReference type="SAM" id="Phobius"/>
    </source>
</evidence>
<dbReference type="PANTHER" id="PTHR11394:SF47">
    <property type="entry name" value="TASTE RECEPTOR TYPE 2 MEMBER 40"/>
    <property type="match status" value="1"/>
</dbReference>
<dbReference type="EMBL" id="DYDO01000008">
    <property type="protein sequence ID" value="DBA18878.1"/>
    <property type="molecule type" value="Genomic_DNA"/>
</dbReference>
<feature type="transmembrane region" description="Helical" evidence="13">
    <location>
        <begin position="7"/>
        <end position="27"/>
    </location>
</feature>
<evidence type="ECO:0000256" key="8">
    <source>
        <dbReference type="ARBA" id="ARBA00023136"/>
    </source>
</evidence>
<dbReference type="GO" id="GO:0016020">
    <property type="term" value="C:membrane"/>
    <property type="evidence" value="ECO:0007669"/>
    <property type="project" value="UniProtKB-SubCell"/>
</dbReference>
<keyword evidence="9 12" id="KW-0675">Receptor</keyword>
<evidence type="ECO:0000256" key="9">
    <source>
        <dbReference type="ARBA" id="ARBA00023170"/>
    </source>
</evidence>
<evidence type="ECO:0000313" key="15">
    <source>
        <dbReference type="Proteomes" id="UP001181693"/>
    </source>
</evidence>
<feature type="transmembrane region" description="Helical" evidence="13">
    <location>
        <begin position="81"/>
        <end position="98"/>
    </location>
</feature>
<keyword evidence="8 12" id="KW-0472">Membrane</keyword>
<feature type="transmembrane region" description="Helical" evidence="13">
    <location>
        <begin position="224"/>
        <end position="246"/>
    </location>
</feature>
<comment type="subcellular location">
    <subcellularLocation>
        <location evidence="1 12">Membrane</location>
        <topology evidence="1 12">Multi-pass membrane protein</topology>
    </subcellularLocation>
</comment>
<keyword evidence="10 12" id="KW-0807">Transducer</keyword>
<protein>
    <recommendedName>
        <fullName evidence="12">Taste receptor type 2</fullName>
    </recommendedName>
</protein>
<organism evidence="14 15">
    <name type="scientific">Pyxicephalus adspersus</name>
    <name type="common">African bullfrog</name>
    <dbReference type="NCBI Taxonomy" id="30357"/>
    <lineage>
        <taxon>Eukaryota</taxon>
        <taxon>Metazoa</taxon>
        <taxon>Chordata</taxon>
        <taxon>Craniata</taxon>
        <taxon>Vertebrata</taxon>
        <taxon>Euteleostomi</taxon>
        <taxon>Amphibia</taxon>
        <taxon>Batrachia</taxon>
        <taxon>Anura</taxon>
        <taxon>Neobatrachia</taxon>
        <taxon>Ranoidea</taxon>
        <taxon>Pyxicephalidae</taxon>
        <taxon>Pyxicephalinae</taxon>
        <taxon>Pyxicephalus</taxon>
    </lineage>
</organism>
<evidence type="ECO:0000256" key="1">
    <source>
        <dbReference type="ARBA" id="ARBA00004141"/>
    </source>
</evidence>
<dbReference type="GO" id="GO:0004930">
    <property type="term" value="F:G protein-coupled receptor activity"/>
    <property type="evidence" value="ECO:0007669"/>
    <property type="project" value="UniProtKB-KW"/>
</dbReference>
<evidence type="ECO:0000313" key="14">
    <source>
        <dbReference type="EMBL" id="DBA18878.1"/>
    </source>
</evidence>
<name>A0AAV3AAL3_PYXAD</name>
<keyword evidence="15" id="KW-1185">Reference proteome</keyword>
<evidence type="ECO:0000256" key="3">
    <source>
        <dbReference type="ARBA" id="ARBA00022480"/>
    </source>
</evidence>
<keyword evidence="4 12" id="KW-0716">Sensory transduction</keyword>
<dbReference type="GO" id="GO:0033038">
    <property type="term" value="F:bitter taste receptor activity"/>
    <property type="evidence" value="ECO:0007669"/>
    <property type="project" value="InterPro"/>
</dbReference>
<comment type="caution">
    <text evidence="14">The sequence shown here is derived from an EMBL/GenBank/DDBJ whole genome shotgun (WGS) entry which is preliminary data.</text>
</comment>
<keyword evidence="3 12" id="KW-0919">Taste</keyword>
<evidence type="ECO:0000256" key="11">
    <source>
        <dbReference type="RuleBase" id="RU004423"/>
    </source>
</evidence>
<feature type="transmembrane region" description="Helical" evidence="13">
    <location>
        <begin position="174"/>
        <end position="203"/>
    </location>
</feature>
<gene>
    <name evidence="14" type="ORF">GDO54_014773</name>
</gene>
<dbReference type="Pfam" id="PF05296">
    <property type="entry name" value="TAS2R"/>
    <property type="match status" value="1"/>
</dbReference>
<dbReference type="InterPro" id="IPR007960">
    <property type="entry name" value="TAS2R"/>
</dbReference>
<evidence type="ECO:0000256" key="2">
    <source>
        <dbReference type="ARBA" id="ARBA00007376"/>
    </source>
</evidence>
<feature type="transmembrane region" description="Helical" evidence="13">
    <location>
        <begin position="134"/>
        <end position="154"/>
    </location>
</feature>
<keyword evidence="6 13" id="KW-1133">Transmembrane helix</keyword>
<keyword evidence="7 12" id="KW-0297">G-protein coupled receptor</keyword>
<keyword evidence="5 12" id="KW-0812">Transmembrane</keyword>
<comment type="similarity">
    <text evidence="2 11">Belongs to the G-protein coupled receptor T2R family.</text>
</comment>
<evidence type="ECO:0000256" key="4">
    <source>
        <dbReference type="ARBA" id="ARBA00022606"/>
    </source>
</evidence>
<evidence type="ECO:0000256" key="7">
    <source>
        <dbReference type="ARBA" id="ARBA00023040"/>
    </source>
</evidence>